<evidence type="ECO:0000313" key="4">
    <source>
        <dbReference type="EMBL" id="KXB02598.1"/>
    </source>
</evidence>
<dbReference type="Proteomes" id="UP000070400">
    <property type="component" value="Unassembled WGS sequence"/>
</dbReference>
<accession>A0A133V828</accession>
<dbReference type="PANTHER" id="PTHR10784">
    <property type="entry name" value="TRANSLATION INITIATION FACTOR 6"/>
    <property type="match status" value="1"/>
</dbReference>
<evidence type="ECO:0000256" key="3">
    <source>
        <dbReference type="HAMAP-Rule" id="MF_00032"/>
    </source>
</evidence>
<dbReference type="GO" id="GO:0003743">
    <property type="term" value="F:translation initiation factor activity"/>
    <property type="evidence" value="ECO:0007669"/>
    <property type="project" value="UniProtKB-UniRule"/>
</dbReference>
<name>A0A133V828_9EURY</name>
<evidence type="ECO:0000256" key="2">
    <source>
        <dbReference type="ARBA" id="ARBA00022917"/>
    </source>
</evidence>
<dbReference type="InterPro" id="IPR002769">
    <property type="entry name" value="eIF6"/>
</dbReference>
<dbReference type="EMBL" id="LHXX01000011">
    <property type="protein sequence ID" value="KXB02598.1"/>
    <property type="molecule type" value="Genomic_DNA"/>
</dbReference>
<proteinExistence type="inferred from homology"/>
<keyword evidence="5" id="KW-1185">Reference proteome</keyword>
<comment type="function">
    <text evidence="3">Binds to the 50S ribosomal subunit and prevents its association with the 30S ribosomal subunit to form the 70S initiation complex.</text>
</comment>
<keyword evidence="2 3" id="KW-0648">Protein biosynthesis</keyword>
<dbReference type="Pfam" id="PF01912">
    <property type="entry name" value="eIF-6"/>
    <property type="match status" value="1"/>
</dbReference>
<evidence type="ECO:0000313" key="5">
    <source>
        <dbReference type="Proteomes" id="UP000070400"/>
    </source>
</evidence>
<evidence type="ECO:0000256" key="1">
    <source>
        <dbReference type="ARBA" id="ARBA00022540"/>
    </source>
</evidence>
<dbReference type="PATRIC" id="fig|1698273.3.peg.115"/>
<gene>
    <name evidence="3" type="primary">eif6</name>
    <name evidence="4" type="ORF">AKJ43_01365</name>
</gene>
<comment type="similarity">
    <text evidence="3">Belongs to the eIF-6 family.</text>
</comment>
<dbReference type="SMART" id="SM00654">
    <property type="entry name" value="eIF6"/>
    <property type="match status" value="1"/>
</dbReference>
<dbReference type="SUPFAM" id="SSF55909">
    <property type="entry name" value="Pentein"/>
    <property type="match status" value="1"/>
</dbReference>
<dbReference type="HAMAP" id="MF_00032">
    <property type="entry name" value="eIF_6"/>
    <property type="match status" value="1"/>
</dbReference>
<protein>
    <recommendedName>
        <fullName evidence="3">Translation initiation factor 6</fullName>
        <shortName evidence="3">aIF-6</shortName>
    </recommendedName>
</protein>
<reference evidence="4 5" key="1">
    <citation type="journal article" date="2016" name="Sci. Rep.">
        <title>Metabolic traits of an uncultured archaeal lineage -MSBL1- from brine pools of the Red Sea.</title>
        <authorList>
            <person name="Mwirichia R."/>
            <person name="Alam I."/>
            <person name="Rashid M."/>
            <person name="Vinu M."/>
            <person name="Ba-Alawi W."/>
            <person name="Anthony Kamau A."/>
            <person name="Kamanda Ngugi D."/>
            <person name="Goker M."/>
            <person name="Klenk H.P."/>
            <person name="Bajic V."/>
            <person name="Stingl U."/>
        </authorList>
    </citation>
    <scope>NUCLEOTIDE SEQUENCE [LARGE SCALE GENOMIC DNA]</scope>
    <source>
        <strain evidence="4">SCGC-AAA261D19</strain>
    </source>
</reference>
<comment type="caution">
    <text evidence="4">The sequence shown here is derived from an EMBL/GenBank/DDBJ whole genome shotgun (WGS) entry which is preliminary data.</text>
</comment>
<organism evidence="4 5">
    <name type="scientific">candidate division MSBL1 archaeon SCGC-AAA261D19</name>
    <dbReference type="NCBI Taxonomy" id="1698273"/>
    <lineage>
        <taxon>Archaea</taxon>
        <taxon>Methanobacteriati</taxon>
        <taxon>Methanobacteriota</taxon>
        <taxon>candidate division MSBL1</taxon>
    </lineage>
</organism>
<dbReference type="GO" id="GO:0042256">
    <property type="term" value="P:cytosolic ribosome assembly"/>
    <property type="evidence" value="ECO:0007669"/>
    <property type="project" value="InterPro"/>
</dbReference>
<dbReference type="AlphaFoldDB" id="A0A133V828"/>
<dbReference type="GO" id="GO:0043022">
    <property type="term" value="F:ribosome binding"/>
    <property type="evidence" value="ECO:0007669"/>
    <property type="project" value="InterPro"/>
</dbReference>
<keyword evidence="1 3" id="KW-0396">Initiation factor</keyword>
<sequence length="221" mass="23347">MGVVKINFDHIPYLGLFTLATDNLLIVPKRFRKIPEKTIKEAMDVQVIQSEIYMSPLIGVLSAGNRSGAVVPDLFGIDEKRLQKELGIKTVQVPGKYTALGNHILANDNGALVNPDLPDEVIEIISETLNVSTKQSTIAGLKSVGSAGVATNRGALLHSDASKEELKIAEETLGVPADVGTASRGIKYVGVCIAANSKGALTGKNTTGPELGRIESSLGFL</sequence>
<dbReference type="Gene3D" id="3.75.10.10">
    <property type="entry name" value="L-arginine/glycine Amidinotransferase, Chain A"/>
    <property type="match status" value="1"/>
</dbReference>
<dbReference type="NCBIfam" id="TIGR00323">
    <property type="entry name" value="eIF-6"/>
    <property type="match status" value="1"/>
</dbReference>